<name>A0ABN9SS00_9DINO</name>
<comment type="caution">
    <text evidence="2">The sequence shown here is derived from an EMBL/GenBank/DDBJ whole genome shotgun (WGS) entry which is preliminary data.</text>
</comment>
<sequence length="494" mass="51551">MDTLGPGSDLVFFDLGSGVGRLVAQAYLEWPAVRRAVGVELSAERAARGTAAWAALAASGEALALRRGALSLRPEGGGGAPGCSPAADVQLLEGDLLLADLAEATHVYLSSLCFGDALLARVAERLVRDAPRLRAVASLRALPSGRPPGLRYTGSVEAAAALPGVLQARDASPSDADSDEEEDDDRRDASPARHGLDGIDTGGVLEDPAALESMRRAAYEACLAEVRGHLEDFLKRRPRDSYERWIADLHPENVRSSADGRGSSIDDRFYIEGNDYRSLWNARVEPARRVAARRMGAEGGGRTAPSLGQPAPRRPVLVAPPQWFVPHAASAQLLARAAAGNIASGGLPRPRHSAPGGPAVVVAQPQAAYAVVQPLRLPLPASRIRGAAGGRPGSFAVPGAAAEPTVPAGSGLEAEGALAALDALQATEVGMQPVAQGPPPQQLVLHHFWPPSNIVVAPGWQRCSTRVVAPMRAVSPQPVRFVPVPAAAVSWQLV</sequence>
<keyword evidence="3" id="KW-1185">Reference proteome</keyword>
<dbReference type="SUPFAM" id="SSF53335">
    <property type="entry name" value="S-adenosyl-L-methionine-dependent methyltransferases"/>
    <property type="match status" value="1"/>
</dbReference>
<evidence type="ECO:0000313" key="2">
    <source>
        <dbReference type="EMBL" id="CAK0834695.1"/>
    </source>
</evidence>
<proteinExistence type="predicted"/>
<feature type="region of interest" description="Disordered" evidence="1">
    <location>
        <begin position="164"/>
        <end position="204"/>
    </location>
</feature>
<accession>A0ABN9SS00</accession>
<organism evidence="2 3">
    <name type="scientific">Prorocentrum cordatum</name>
    <dbReference type="NCBI Taxonomy" id="2364126"/>
    <lineage>
        <taxon>Eukaryota</taxon>
        <taxon>Sar</taxon>
        <taxon>Alveolata</taxon>
        <taxon>Dinophyceae</taxon>
        <taxon>Prorocentrales</taxon>
        <taxon>Prorocentraceae</taxon>
        <taxon>Prorocentrum</taxon>
    </lineage>
</organism>
<dbReference type="Proteomes" id="UP001189429">
    <property type="component" value="Unassembled WGS sequence"/>
</dbReference>
<dbReference type="InterPro" id="IPR029063">
    <property type="entry name" value="SAM-dependent_MTases_sf"/>
</dbReference>
<gene>
    <name evidence="2" type="ORF">PCOR1329_LOCUS32057</name>
</gene>
<dbReference type="Gene3D" id="3.40.50.150">
    <property type="entry name" value="Vaccinia Virus protein VP39"/>
    <property type="match status" value="1"/>
</dbReference>
<dbReference type="EMBL" id="CAUYUJ010012847">
    <property type="protein sequence ID" value="CAK0834695.1"/>
    <property type="molecule type" value="Genomic_DNA"/>
</dbReference>
<protein>
    <recommendedName>
        <fullName evidence="4">Histone H3-K79 methyltransferase</fullName>
    </recommendedName>
</protein>
<reference evidence="2" key="1">
    <citation type="submission" date="2023-10" db="EMBL/GenBank/DDBJ databases">
        <authorList>
            <person name="Chen Y."/>
            <person name="Shah S."/>
            <person name="Dougan E. K."/>
            <person name="Thang M."/>
            <person name="Chan C."/>
        </authorList>
    </citation>
    <scope>NUCLEOTIDE SEQUENCE [LARGE SCALE GENOMIC DNA]</scope>
</reference>
<evidence type="ECO:0000313" key="3">
    <source>
        <dbReference type="Proteomes" id="UP001189429"/>
    </source>
</evidence>
<evidence type="ECO:0008006" key="4">
    <source>
        <dbReference type="Google" id="ProtNLM"/>
    </source>
</evidence>
<evidence type="ECO:0000256" key="1">
    <source>
        <dbReference type="SAM" id="MobiDB-lite"/>
    </source>
</evidence>
<feature type="compositionally biased region" description="Acidic residues" evidence="1">
    <location>
        <begin position="176"/>
        <end position="185"/>
    </location>
</feature>
<feature type="compositionally biased region" description="Basic and acidic residues" evidence="1">
    <location>
        <begin position="186"/>
        <end position="197"/>
    </location>
</feature>